<name>A0A6P4Z3X1_BRABE</name>
<dbReference type="GO" id="GO:0007420">
    <property type="term" value="P:brain development"/>
    <property type="evidence" value="ECO:0007669"/>
    <property type="project" value="TreeGrafter"/>
</dbReference>
<dbReference type="PROSITE" id="PS50071">
    <property type="entry name" value="HOMEOBOX_2"/>
    <property type="match status" value="1"/>
</dbReference>
<reference evidence="10" key="1">
    <citation type="submission" date="2025-08" db="UniProtKB">
        <authorList>
            <consortium name="RefSeq"/>
        </authorList>
    </citation>
    <scope>IDENTIFICATION</scope>
    <source>
        <tissue evidence="10">Gonad</tissue>
    </source>
</reference>
<gene>
    <name evidence="10" type="primary">LOC109478826</name>
</gene>
<evidence type="ECO:0000256" key="3">
    <source>
        <dbReference type="ARBA" id="ARBA00023155"/>
    </source>
</evidence>
<evidence type="ECO:0000313" key="10">
    <source>
        <dbReference type="RefSeq" id="XP_019636205.1"/>
    </source>
</evidence>
<keyword evidence="9" id="KW-1185">Reference proteome</keyword>
<feature type="DNA-binding region" description="Homeobox" evidence="5">
    <location>
        <begin position="177"/>
        <end position="236"/>
    </location>
</feature>
<feature type="compositionally biased region" description="Basic residues" evidence="7">
    <location>
        <begin position="244"/>
        <end position="254"/>
    </location>
</feature>
<proteinExistence type="predicted"/>
<dbReference type="KEGG" id="bbel:109478826"/>
<dbReference type="OrthoDB" id="6159439at2759"/>
<dbReference type="PANTHER" id="PTHR24339:SF28">
    <property type="entry name" value="E5-RELATED"/>
    <property type="match status" value="1"/>
</dbReference>
<dbReference type="GO" id="GO:0000981">
    <property type="term" value="F:DNA-binding transcription factor activity, RNA polymerase II-specific"/>
    <property type="evidence" value="ECO:0007669"/>
    <property type="project" value="InterPro"/>
</dbReference>
<dbReference type="PANTHER" id="PTHR24339">
    <property type="entry name" value="HOMEOBOX PROTEIN EMX-RELATED"/>
    <property type="match status" value="1"/>
</dbReference>
<dbReference type="PRINTS" id="PR00024">
    <property type="entry name" value="HOMEOBOX"/>
</dbReference>
<keyword evidence="4 5" id="KW-0539">Nucleus</keyword>
<dbReference type="SMART" id="SM00389">
    <property type="entry name" value="HOX"/>
    <property type="match status" value="1"/>
</dbReference>
<organism evidence="9 10">
    <name type="scientific">Branchiostoma belcheri</name>
    <name type="common">Amphioxus</name>
    <dbReference type="NCBI Taxonomy" id="7741"/>
    <lineage>
        <taxon>Eukaryota</taxon>
        <taxon>Metazoa</taxon>
        <taxon>Chordata</taxon>
        <taxon>Cephalochordata</taxon>
        <taxon>Leptocardii</taxon>
        <taxon>Amphioxiformes</taxon>
        <taxon>Branchiostomatidae</taxon>
        <taxon>Branchiostoma</taxon>
    </lineage>
</organism>
<keyword evidence="2 5" id="KW-0238">DNA-binding</keyword>
<dbReference type="GeneID" id="109478826"/>
<evidence type="ECO:0000256" key="7">
    <source>
        <dbReference type="SAM" id="MobiDB-lite"/>
    </source>
</evidence>
<evidence type="ECO:0000256" key="4">
    <source>
        <dbReference type="ARBA" id="ARBA00023242"/>
    </source>
</evidence>
<dbReference type="InterPro" id="IPR001356">
    <property type="entry name" value="HD"/>
</dbReference>
<dbReference type="InterPro" id="IPR017970">
    <property type="entry name" value="Homeobox_CS"/>
</dbReference>
<dbReference type="Pfam" id="PF00046">
    <property type="entry name" value="Homeodomain"/>
    <property type="match status" value="1"/>
</dbReference>
<dbReference type="GO" id="GO:0005634">
    <property type="term" value="C:nucleus"/>
    <property type="evidence" value="ECO:0007669"/>
    <property type="project" value="UniProtKB-SubCell"/>
</dbReference>
<evidence type="ECO:0000256" key="1">
    <source>
        <dbReference type="ARBA" id="ARBA00004123"/>
    </source>
</evidence>
<protein>
    <submittedName>
        <fullName evidence="10">Homeobox protein EMX2-like</fullName>
    </submittedName>
</protein>
<dbReference type="Proteomes" id="UP000515135">
    <property type="component" value="Unplaced"/>
</dbReference>
<dbReference type="Gene3D" id="1.10.10.60">
    <property type="entry name" value="Homeodomain-like"/>
    <property type="match status" value="1"/>
</dbReference>
<feature type="region of interest" description="Disordered" evidence="7">
    <location>
        <begin position="231"/>
        <end position="254"/>
    </location>
</feature>
<dbReference type="InterPro" id="IPR020479">
    <property type="entry name" value="HD_metazoa"/>
</dbReference>
<evidence type="ECO:0000256" key="2">
    <source>
        <dbReference type="ARBA" id="ARBA00023125"/>
    </source>
</evidence>
<dbReference type="InterPro" id="IPR009057">
    <property type="entry name" value="Homeodomain-like_sf"/>
</dbReference>
<dbReference type="CDD" id="cd00086">
    <property type="entry name" value="homeodomain"/>
    <property type="match status" value="1"/>
</dbReference>
<dbReference type="InterPro" id="IPR050877">
    <property type="entry name" value="EMX-VAX-Noto_Homeobox_TFs"/>
</dbReference>
<dbReference type="PROSITE" id="PS00027">
    <property type="entry name" value="HOMEOBOX_1"/>
    <property type="match status" value="1"/>
</dbReference>
<dbReference type="AlphaFoldDB" id="A0A6P4Z3X1"/>
<feature type="compositionally biased region" description="Basic and acidic residues" evidence="7">
    <location>
        <begin position="233"/>
        <end position="243"/>
    </location>
</feature>
<keyword evidence="3 5" id="KW-0371">Homeobox</keyword>
<dbReference type="GO" id="GO:0030182">
    <property type="term" value="P:neuron differentiation"/>
    <property type="evidence" value="ECO:0007669"/>
    <property type="project" value="TreeGrafter"/>
</dbReference>
<evidence type="ECO:0000256" key="5">
    <source>
        <dbReference type="PROSITE-ProRule" id="PRU00108"/>
    </source>
</evidence>
<dbReference type="SUPFAM" id="SSF46689">
    <property type="entry name" value="Homeodomain-like"/>
    <property type="match status" value="1"/>
</dbReference>
<dbReference type="RefSeq" id="XP_019636205.1">
    <property type="nucleotide sequence ID" value="XM_019780646.1"/>
</dbReference>
<evidence type="ECO:0000256" key="6">
    <source>
        <dbReference type="RuleBase" id="RU000682"/>
    </source>
</evidence>
<comment type="subcellular location">
    <subcellularLocation>
        <location evidence="1 5 6">Nucleus</location>
    </subcellularLocation>
</comment>
<evidence type="ECO:0000313" key="9">
    <source>
        <dbReference type="Proteomes" id="UP000515135"/>
    </source>
</evidence>
<dbReference type="GO" id="GO:0000978">
    <property type="term" value="F:RNA polymerase II cis-regulatory region sequence-specific DNA binding"/>
    <property type="evidence" value="ECO:0007669"/>
    <property type="project" value="TreeGrafter"/>
</dbReference>
<sequence>MMPVLVQPKHRFSIESLVAKDDRPTPKQVHHMSAAGPACCPAESLPGGGVSAFSVNPAYRSPHPNIVPQQNCHQTDPMSFHRLHDIQVTAAATGFPPPGVPSVPVPTSHYLAGYGGGLPVGMTPATAPRHSVVPPGILPQHSMSPIHPWVLPHGFLPQHRLQVPEGTPGFMYPFRKPKRVRTAFTPTQLLRLEHAFEKNHYVVGQERKQLAQQLTLTETQVKVWFQNRRTKYKRDQQEDEGRKSPPRLKGAHHVNRWREATKEFVQFQSSASSPSEPDSSMHVAELRPCELQTCSNSLKGTRREISEEKPCFLT</sequence>
<dbReference type="FunFam" id="1.10.10.60:FF:000780">
    <property type="match status" value="1"/>
</dbReference>
<feature type="domain" description="Homeobox" evidence="8">
    <location>
        <begin position="175"/>
        <end position="235"/>
    </location>
</feature>
<evidence type="ECO:0000259" key="8">
    <source>
        <dbReference type="PROSITE" id="PS50071"/>
    </source>
</evidence>
<accession>A0A6P4Z3X1</accession>